<dbReference type="HOGENOM" id="CLU_1134579_0_0_1"/>
<evidence type="ECO:0000256" key="6">
    <source>
        <dbReference type="RuleBase" id="RU363132"/>
    </source>
</evidence>
<evidence type="ECO:0000256" key="5">
    <source>
        <dbReference type="ARBA" id="ARBA00023136"/>
    </source>
</evidence>
<dbReference type="InterPro" id="IPR003388">
    <property type="entry name" value="Reticulon"/>
</dbReference>
<proteinExistence type="predicted"/>
<feature type="transmembrane region" description="Helical" evidence="6">
    <location>
        <begin position="21"/>
        <end position="40"/>
    </location>
</feature>
<dbReference type="OMA" id="CLGAMCV"/>
<evidence type="ECO:0000256" key="2">
    <source>
        <dbReference type="ARBA" id="ARBA00022692"/>
    </source>
</evidence>
<dbReference type="eggNOG" id="KOG1792">
    <property type="taxonomic scope" value="Eukaryota"/>
</dbReference>
<dbReference type="KEGG" id="dmo:Dmoj_GI11728"/>
<dbReference type="PROSITE" id="PS50845">
    <property type="entry name" value="RETICULON"/>
    <property type="match status" value="1"/>
</dbReference>
<name>B4L040_DROMO</name>
<dbReference type="OrthoDB" id="567788at2759"/>
<dbReference type="GO" id="GO:0005789">
    <property type="term" value="C:endoplasmic reticulum membrane"/>
    <property type="evidence" value="ECO:0007669"/>
    <property type="project" value="UniProtKB-SubCell"/>
</dbReference>
<evidence type="ECO:0000256" key="1">
    <source>
        <dbReference type="ARBA" id="ARBA00004477"/>
    </source>
</evidence>
<sequence>MDQNMPDTFTAWRALVLWQNWRRTALFFIFTLTLLLDMATNPVISVVSVAGAITISICIAYCCYVWGMRKLRKSGNAEHPLKRYLDMDVTISRKTAEQLAHLLVSKLNPILLRLRSLFLVEDMLDSLKMLLIFCCLNIVGDFIKGMTLLVVAFILLFTLPKLYVWKKKTIHKKLEQLQMLKAQLLSSNPKMTTVPTVAVDPQVLDPDMKKMNYVDNDMEIDTEQYDIYEQTSTPDCSSDYNWQEKNMPSEGILQSKQL</sequence>
<evidence type="ECO:0000256" key="4">
    <source>
        <dbReference type="ARBA" id="ARBA00022989"/>
    </source>
</evidence>
<dbReference type="Gene3D" id="1.20.5.2480">
    <property type="match status" value="1"/>
</dbReference>
<comment type="subcellular location">
    <subcellularLocation>
        <location evidence="1 6">Endoplasmic reticulum membrane</location>
        <topology evidence="1 6">Multi-pass membrane protein</topology>
    </subcellularLocation>
</comment>
<feature type="domain" description="Reticulon" evidence="7">
    <location>
        <begin position="12"/>
        <end position="184"/>
    </location>
</feature>
<evidence type="ECO:0000313" key="9">
    <source>
        <dbReference type="Proteomes" id="UP000009192"/>
    </source>
</evidence>
<dbReference type="PANTHER" id="PTHR45799:SF2">
    <property type="entry name" value="RETICULON-LIKE PROTEIN"/>
    <property type="match status" value="1"/>
</dbReference>
<protein>
    <recommendedName>
        <fullName evidence="6">Reticulon-like protein</fullName>
    </recommendedName>
</protein>
<reference evidence="8 9" key="1">
    <citation type="journal article" date="2007" name="Nature">
        <title>Evolution of genes and genomes on the Drosophila phylogeny.</title>
        <authorList>
            <consortium name="Drosophila 12 Genomes Consortium"/>
            <person name="Clark A.G."/>
            <person name="Eisen M.B."/>
            <person name="Smith D.R."/>
            <person name="Bergman C.M."/>
            <person name="Oliver B."/>
            <person name="Markow T.A."/>
            <person name="Kaufman T.C."/>
            <person name="Kellis M."/>
            <person name="Gelbart W."/>
            <person name="Iyer V.N."/>
            <person name="Pollard D.A."/>
            <person name="Sackton T.B."/>
            <person name="Larracuente A.M."/>
            <person name="Singh N.D."/>
            <person name="Abad J.P."/>
            <person name="Abt D.N."/>
            <person name="Adryan B."/>
            <person name="Aguade M."/>
            <person name="Akashi H."/>
            <person name="Anderson W.W."/>
            <person name="Aquadro C.F."/>
            <person name="Ardell D.H."/>
            <person name="Arguello R."/>
            <person name="Artieri C.G."/>
            <person name="Barbash D.A."/>
            <person name="Barker D."/>
            <person name="Barsanti P."/>
            <person name="Batterham P."/>
            <person name="Batzoglou S."/>
            <person name="Begun D."/>
            <person name="Bhutkar A."/>
            <person name="Blanco E."/>
            <person name="Bosak S.A."/>
            <person name="Bradley R.K."/>
            <person name="Brand A.D."/>
            <person name="Brent M.R."/>
            <person name="Brooks A.N."/>
            <person name="Brown R.H."/>
            <person name="Butlin R.K."/>
            <person name="Caggese C."/>
            <person name="Calvi B.R."/>
            <person name="Bernardo de Carvalho A."/>
            <person name="Caspi A."/>
            <person name="Castrezana S."/>
            <person name="Celniker S.E."/>
            <person name="Chang J.L."/>
            <person name="Chapple C."/>
            <person name="Chatterji S."/>
            <person name="Chinwalla A."/>
            <person name="Civetta A."/>
            <person name="Clifton S.W."/>
            <person name="Comeron J.M."/>
            <person name="Costello J.C."/>
            <person name="Coyne J.A."/>
            <person name="Daub J."/>
            <person name="David R.G."/>
            <person name="Delcher A.L."/>
            <person name="Delehaunty K."/>
            <person name="Do C.B."/>
            <person name="Ebling H."/>
            <person name="Edwards K."/>
            <person name="Eickbush T."/>
            <person name="Evans J.D."/>
            <person name="Filipski A."/>
            <person name="Findeiss S."/>
            <person name="Freyhult E."/>
            <person name="Fulton L."/>
            <person name="Fulton R."/>
            <person name="Garcia A.C."/>
            <person name="Gardiner A."/>
            <person name="Garfield D.A."/>
            <person name="Garvin B.E."/>
            <person name="Gibson G."/>
            <person name="Gilbert D."/>
            <person name="Gnerre S."/>
            <person name="Godfrey J."/>
            <person name="Good R."/>
            <person name="Gotea V."/>
            <person name="Gravely B."/>
            <person name="Greenberg A.J."/>
            <person name="Griffiths-Jones S."/>
            <person name="Gross S."/>
            <person name="Guigo R."/>
            <person name="Gustafson E.A."/>
            <person name="Haerty W."/>
            <person name="Hahn M.W."/>
            <person name="Halligan D.L."/>
            <person name="Halpern A.L."/>
            <person name="Halter G.M."/>
            <person name="Han M.V."/>
            <person name="Heger A."/>
            <person name="Hillier L."/>
            <person name="Hinrichs A.S."/>
            <person name="Holmes I."/>
            <person name="Hoskins R.A."/>
            <person name="Hubisz M.J."/>
            <person name="Hultmark D."/>
            <person name="Huntley M.A."/>
            <person name="Jaffe D.B."/>
            <person name="Jagadeeshan S."/>
            <person name="Jeck W.R."/>
            <person name="Johnson J."/>
            <person name="Jones C.D."/>
            <person name="Jordan W.C."/>
            <person name="Karpen G.H."/>
            <person name="Kataoka E."/>
            <person name="Keightley P.D."/>
            <person name="Kheradpour P."/>
            <person name="Kirkness E.F."/>
            <person name="Koerich L.B."/>
            <person name="Kristiansen K."/>
            <person name="Kudrna D."/>
            <person name="Kulathinal R.J."/>
            <person name="Kumar S."/>
            <person name="Kwok R."/>
            <person name="Lander E."/>
            <person name="Langley C.H."/>
            <person name="Lapoint R."/>
            <person name="Lazzaro B.P."/>
            <person name="Lee S.J."/>
            <person name="Levesque L."/>
            <person name="Li R."/>
            <person name="Lin C.F."/>
            <person name="Lin M.F."/>
            <person name="Lindblad-Toh K."/>
            <person name="Llopart A."/>
            <person name="Long M."/>
            <person name="Low L."/>
            <person name="Lozovsky E."/>
            <person name="Lu J."/>
            <person name="Luo M."/>
            <person name="Machado C.A."/>
            <person name="Makalowski W."/>
            <person name="Marzo M."/>
            <person name="Matsuda M."/>
            <person name="Matzkin L."/>
            <person name="McAllister B."/>
            <person name="McBride C.S."/>
            <person name="McKernan B."/>
            <person name="McKernan K."/>
            <person name="Mendez-Lago M."/>
            <person name="Minx P."/>
            <person name="Mollenhauer M.U."/>
            <person name="Montooth K."/>
            <person name="Mount S.M."/>
            <person name="Mu X."/>
            <person name="Myers E."/>
            <person name="Negre B."/>
            <person name="Newfeld S."/>
            <person name="Nielsen R."/>
            <person name="Noor M.A."/>
            <person name="O'Grady P."/>
            <person name="Pachter L."/>
            <person name="Papaceit M."/>
            <person name="Parisi M.J."/>
            <person name="Parisi M."/>
            <person name="Parts L."/>
            <person name="Pedersen J.S."/>
            <person name="Pesole G."/>
            <person name="Phillippy A.M."/>
            <person name="Ponting C.P."/>
            <person name="Pop M."/>
            <person name="Porcelli D."/>
            <person name="Powell J.R."/>
            <person name="Prohaska S."/>
            <person name="Pruitt K."/>
            <person name="Puig M."/>
            <person name="Quesneville H."/>
            <person name="Ram K.R."/>
            <person name="Rand D."/>
            <person name="Rasmussen M.D."/>
            <person name="Reed L.K."/>
            <person name="Reenan R."/>
            <person name="Reily A."/>
            <person name="Remington K.A."/>
            <person name="Rieger T.T."/>
            <person name="Ritchie M.G."/>
            <person name="Robin C."/>
            <person name="Rogers Y.H."/>
            <person name="Rohde C."/>
            <person name="Rozas J."/>
            <person name="Rubenfield M.J."/>
            <person name="Ruiz A."/>
            <person name="Russo S."/>
            <person name="Salzberg S.L."/>
            <person name="Sanchez-Gracia A."/>
            <person name="Saranga D.J."/>
            <person name="Sato H."/>
            <person name="Schaeffer S.W."/>
            <person name="Schatz M.C."/>
            <person name="Schlenke T."/>
            <person name="Schwartz R."/>
            <person name="Segarra C."/>
            <person name="Singh R.S."/>
            <person name="Sirot L."/>
            <person name="Sirota M."/>
            <person name="Sisneros N.B."/>
            <person name="Smith C.D."/>
            <person name="Smith T.F."/>
            <person name="Spieth J."/>
            <person name="Stage D.E."/>
            <person name="Stark A."/>
            <person name="Stephan W."/>
            <person name="Strausberg R.L."/>
            <person name="Strempel S."/>
            <person name="Sturgill D."/>
            <person name="Sutton G."/>
            <person name="Sutton G.G."/>
            <person name="Tao W."/>
            <person name="Teichmann S."/>
            <person name="Tobari Y.N."/>
            <person name="Tomimura Y."/>
            <person name="Tsolas J.M."/>
            <person name="Valente V.L."/>
            <person name="Venter E."/>
            <person name="Venter J.C."/>
            <person name="Vicario S."/>
            <person name="Vieira F.G."/>
            <person name="Vilella A.J."/>
            <person name="Villasante A."/>
            <person name="Walenz B."/>
            <person name="Wang J."/>
            <person name="Wasserman M."/>
            <person name="Watts T."/>
            <person name="Wilson D."/>
            <person name="Wilson R.K."/>
            <person name="Wing R.A."/>
            <person name="Wolfner M.F."/>
            <person name="Wong A."/>
            <person name="Wong G.K."/>
            <person name="Wu C.I."/>
            <person name="Wu G."/>
            <person name="Yamamoto D."/>
            <person name="Yang H.P."/>
            <person name="Yang S.P."/>
            <person name="Yorke J.A."/>
            <person name="Yoshida K."/>
            <person name="Zdobnov E."/>
            <person name="Zhang P."/>
            <person name="Zhang Y."/>
            <person name="Zimin A.V."/>
            <person name="Baldwin J."/>
            <person name="Abdouelleil A."/>
            <person name="Abdulkadir J."/>
            <person name="Abebe A."/>
            <person name="Abera B."/>
            <person name="Abreu J."/>
            <person name="Acer S.C."/>
            <person name="Aftuck L."/>
            <person name="Alexander A."/>
            <person name="An P."/>
            <person name="Anderson E."/>
            <person name="Anderson S."/>
            <person name="Arachi H."/>
            <person name="Azer M."/>
            <person name="Bachantsang P."/>
            <person name="Barry A."/>
            <person name="Bayul T."/>
            <person name="Berlin A."/>
            <person name="Bessette D."/>
            <person name="Bloom T."/>
            <person name="Blye J."/>
            <person name="Boguslavskiy L."/>
            <person name="Bonnet C."/>
            <person name="Boukhgalter B."/>
            <person name="Bourzgui I."/>
            <person name="Brown A."/>
            <person name="Cahill P."/>
            <person name="Channer S."/>
            <person name="Cheshatsang Y."/>
            <person name="Chuda L."/>
            <person name="Citroen M."/>
            <person name="Collymore A."/>
            <person name="Cooke P."/>
            <person name="Costello M."/>
            <person name="D'Aco K."/>
            <person name="Daza R."/>
            <person name="De Haan G."/>
            <person name="DeGray S."/>
            <person name="DeMaso C."/>
            <person name="Dhargay N."/>
            <person name="Dooley K."/>
            <person name="Dooley E."/>
            <person name="Doricent M."/>
            <person name="Dorje P."/>
            <person name="Dorjee K."/>
            <person name="Dupes A."/>
            <person name="Elong R."/>
            <person name="Falk J."/>
            <person name="Farina A."/>
            <person name="Faro S."/>
            <person name="Ferguson D."/>
            <person name="Fisher S."/>
            <person name="Foley C.D."/>
            <person name="Franke A."/>
            <person name="Friedrich D."/>
            <person name="Gadbois L."/>
            <person name="Gearin G."/>
            <person name="Gearin C.R."/>
            <person name="Giannoukos G."/>
            <person name="Goode T."/>
            <person name="Graham J."/>
            <person name="Grandbois E."/>
            <person name="Grewal S."/>
            <person name="Gyaltsen K."/>
            <person name="Hafez N."/>
            <person name="Hagos B."/>
            <person name="Hall J."/>
            <person name="Henson C."/>
            <person name="Hollinger A."/>
            <person name="Honan T."/>
            <person name="Huard M.D."/>
            <person name="Hughes L."/>
            <person name="Hurhula B."/>
            <person name="Husby M.E."/>
            <person name="Kamat A."/>
            <person name="Kanga B."/>
            <person name="Kashin S."/>
            <person name="Khazanovich D."/>
            <person name="Kisner P."/>
            <person name="Lance K."/>
            <person name="Lara M."/>
            <person name="Lee W."/>
            <person name="Lennon N."/>
            <person name="Letendre F."/>
            <person name="LeVine R."/>
            <person name="Lipovsky A."/>
            <person name="Liu X."/>
            <person name="Liu J."/>
            <person name="Liu S."/>
            <person name="Lokyitsang T."/>
            <person name="Lokyitsang Y."/>
            <person name="Lubonja R."/>
            <person name="Lui A."/>
            <person name="MacDonald P."/>
            <person name="Magnisalis V."/>
            <person name="Maru K."/>
            <person name="Matthews C."/>
            <person name="McCusker W."/>
            <person name="McDonough S."/>
            <person name="Mehta T."/>
            <person name="Meldrim J."/>
            <person name="Meneus L."/>
            <person name="Mihai O."/>
            <person name="Mihalev A."/>
            <person name="Mihova T."/>
            <person name="Mittelman R."/>
            <person name="Mlenga V."/>
            <person name="Montmayeur A."/>
            <person name="Mulrain L."/>
            <person name="Navidi A."/>
            <person name="Naylor J."/>
            <person name="Negash T."/>
            <person name="Nguyen T."/>
            <person name="Nguyen N."/>
            <person name="Nicol R."/>
            <person name="Norbu C."/>
            <person name="Norbu N."/>
            <person name="Novod N."/>
            <person name="O'Neill B."/>
            <person name="Osman S."/>
            <person name="Markiewicz E."/>
            <person name="Oyono O.L."/>
            <person name="Patti C."/>
            <person name="Phunkhang P."/>
            <person name="Pierre F."/>
            <person name="Priest M."/>
            <person name="Raghuraman S."/>
            <person name="Rege F."/>
            <person name="Reyes R."/>
            <person name="Rise C."/>
            <person name="Rogov P."/>
            <person name="Ross K."/>
            <person name="Ryan E."/>
            <person name="Settipalli S."/>
            <person name="Shea T."/>
            <person name="Sherpa N."/>
            <person name="Shi L."/>
            <person name="Shih D."/>
            <person name="Sparrow T."/>
            <person name="Spaulding J."/>
            <person name="Stalker J."/>
            <person name="Stange-Thomann N."/>
            <person name="Stavropoulos S."/>
            <person name="Stone C."/>
            <person name="Strader C."/>
            <person name="Tesfaye S."/>
            <person name="Thomson T."/>
            <person name="Thoulutsang Y."/>
            <person name="Thoulutsang D."/>
            <person name="Topham K."/>
            <person name="Topping I."/>
            <person name="Tsamla T."/>
            <person name="Vassiliev H."/>
            <person name="Vo A."/>
            <person name="Wangchuk T."/>
            <person name="Wangdi T."/>
            <person name="Weiand M."/>
            <person name="Wilkinson J."/>
            <person name="Wilson A."/>
            <person name="Yadav S."/>
            <person name="Young G."/>
            <person name="Yu Q."/>
            <person name="Zembek L."/>
            <person name="Zhong D."/>
            <person name="Zimmer A."/>
            <person name="Zwirko Z."/>
            <person name="Jaffe D.B."/>
            <person name="Alvarez P."/>
            <person name="Brockman W."/>
            <person name="Butler J."/>
            <person name="Chin C."/>
            <person name="Gnerre S."/>
            <person name="Grabherr M."/>
            <person name="Kleber M."/>
            <person name="Mauceli E."/>
            <person name="MacCallum I."/>
        </authorList>
    </citation>
    <scope>NUCLEOTIDE SEQUENCE [LARGE SCALE GENOMIC DNA]</scope>
    <source>
        <strain evidence="9">Tucson 15081-1352.22</strain>
    </source>
</reference>
<dbReference type="InParanoid" id="B4L040"/>
<dbReference type="Proteomes" id="UP000009192">
    <property type="component" value="Unassembled WGS sequence"/>
</dbReference>
<dbReference type="PhylomeDB" id="B4L040"/>
<evidence type="ECO:0000313" key="8">
    <source>
        <dbReference type="EMBL" id="EDW19075.1"/>
    </source>
</evidence>
<dbReference type="InterPro" id="IPR046964">
    <property type="entry name" value="RTN1-4"/>
</dbReference>
<keyword evidence="3 6" id="KW-0256">Endoplasmic reticulum</keyword>
<dbReference type="AlphaFoldDB" id="B4L040"/>
<keyword evidence="4 6" id="KW-1133">Transmembrane helix</keyword>
<accession>B4L040</accession>
<dbReference type="Pfam" id="PF02453">
    <property type="entry name" value="Reticulon"/>
    <property type="match status" value="1"/>
</dbReference>
<dbReference type="EMBL" id="CH933809">
    <property type="protein sequence ID" value="EDW19075.1"/>
    <property type="molecule type" value="Genomic_DNA"/>
</dbReference>
<keyword evidence="9" id="KW-1185">Reference proteome</keyword>
<dbReference type="PANTHER" id="PTHR45799">
    <property type="entry name" value="RETICULON-LIKE PROTEIN"/>
    <property type="match status" value="1"/>
</dbReference>
<organism evidence="8 9">
    <name type="scientific">Drosophila mojavensis</name>
    <name type="common">Fruit fly</name>
    <dbReference type="NCBI Taxonomy" id="7230"/>
    <lineage>
        <taxon>Eukaryota</taxon>
        <taxon>Metazoa</taxon>
        <taxon>Ecdysozoa</taxon>
        <taxon>Arthropoda</taxon>
        <taxon>Hexapoda</taxon>
        <taxon>Insecta</taxon>
        <taxon>Pterygota</taxon>
        <taxon>Neoptera</taxon>
        <taxon>Endopterygota</taxon>
        <taxon>Diptera</taxon>
        <taxon>Brachycera</taxon>
        <taxon>Muscomorpha</taxon>
        <taxon>Ephydroidea</taxon>
        <taxon>Drosophilidae</taxon>
        <taxon>Drosophila</taxon>
    </lineage>
</organism>
<feature type="transmembrane region" description="Helical" evidence="6">
    <location>
        <begin position="46"/>
        <end position="66"/>
    </location>
</feature>
<keyword evidence="2 6" id="KW-0812">Transmembrane</keyword>
<gene>
    <name evidence="8" type="primary">Dmoj\GI11728</name>
    <name evidence="8" type="ORF">Dmoj_GI11728</name>
</gene>
<keyword evidence="5 6" id="KW-0472">Membrane</keyword>
<dbReference type="GO" id="GO:0030424">
    <property type="term" value="C:axon"/>
    <property type="evidence" value="ECO:0007669"/>
    <property type="project" value="TreeGrafter"/>
</dbReference>
<evidence type="ECO:0000259" key="7">
    <source>
        <dbReference type="PROSITE" id="PS50845"/>
    </source>
</evidence>
<evidence type="ECO:0000256" key="3">
    <source>
        <dbReference type="ARBA" id="ARBA00022824"/>
    </source>
</evidence>